<comment type="caution">
    <text evidence="8">The sequence shown here is derived from an EMBL/GenBank/DDBJ whole genome shotgun (WGS) entry which is preliminary data.</text>
</comment>
<evidence type="ECO:0000256" key="3">
    <source>
        <dbReference type="ARBA" id="ARBA00022729"/>
    </source>
</evidence>
<accession>A0AAN9LSA1</accession>
<evidence type="ECO:0000313" key="8">
    <source>
        <dbReference type="EMBL" id="KAK7341232.1"/>
    </source>
</evidence>
<keyword evidence="3" id="KW-0732">Signal</keyword>
<evidence type="ECO:0000256" key="7">
    <source>
        <dbReference type="SAM" id="Phobius"/>
    </source>
</evidence>
<evidence type="ECO:0000256" key="1">
    <source>
        <dbReference type="ARBA" id="ARBA00004127"/>
    </source>
</evidence>
<dbReference type="InterPro" id="IPR052222">
    <property type="entry name" value="DESIGUAL"/>
</dbReference>
<feature type="transmembrane region" description="Helical" evidence="7">
    <location>
        <begin position="186"/>
        <end position="208"/>
    </location>
</feature>
<evidence type="ECO:0000256" key="2">
    <source>
        <dbReference type="ARBA" id="ARBA00022692"/>
    </source>
</evidence>
<dbReference type="Pfam" id="PF06749">
    <property type="entry name" value="DUF1218"/>
    <property type="match status" value="1"/>
</dbReference>
<organism evidence="8 9">
    <name type="scientific">Phaseolus coccineus</name>
    <name type="common">Scarlet runner bean</name>
    <name type="synonym">Phaseolus multiflorus</name>
    <dbReference type="NCBI Taxonomy" id="3886"/>
    <lineage>
        <taxon>Eukaryota</taxon>
        <taxon>Viridiplantae</taxon>
        <taxon>Streptophyta</taxon>
        <taxon>Embryophyta</taxon>
        <taxon>Tracheophyta</taxon>
        <taxon>Spermatophyta</taxon>
        <taxon>Magnoliopsida</taxon>
        <taxon>eudicotyledons</taxon>
        <taxon>Gunneridae</taxon>
        <taxon>Pentapetalae</taxon>
        <taxon>rosids</taxon>
        <taxon>fabids</taxon>
        <taxon>Fabales</taxon>
        <taxon>Fabaceae</taxon>
        <taxon>Papilionoideae</taxon>
        <taxon>50 kb inversion clade</taxon>
        <taxon>NPAAA clade</taxon>
        <taxon>indigoferoid/millettioid clade</taxon>
        <taxon>Phaseoleae</taxon>
        <taxon>Phaseolus</taxon>
    </lineage>
</organism>
<dbReference type="PANTHER" id="PTHR31769">
    <property type="entry name" value="OS07G0462200 PROTEIN-RELATED"/>
    <property type="match status" value="1"/>
</dbReference>
<comment type="subcellular location">
    <subcellularLocation>
        <location evidence="1">Endomembrane system</location>
        <topology evidence="1">Multi-pass membrane protein</topology>
    </subcellularLocation>
</comment>
<feature type="transmembrane region" description="Helical" evidence="7">
    <location>
        <begin position="54"/>
        <end position="75"/>
    </location>
</feature>
<keyword evidence="5 7" id="KW-0472">Membrane</keyword>
<gene>
    <name evidence="8" type="ORF">VNO80_24158</name>
</gene>
<dbReference type="GO" id="GO:0012505">
    <property type="term" value="C:endomembrane system"/>
    <property type="evidence" value="ECO:0007669"/>
    <property type="project" value="UniProtKB-SubCell"/>
</dbReference>
<evidence type="ECO:0000256" key="6">
    <source>
        <dbReference type="ARBA" id="ARBA00029467"/>
    </source>
</evidence>
<dbReference type="AlphaFoldDB" id="A0AAN9LSA1"/>
<evidence type="ECO:0000256" key="4">
    <source>
        <dbReference type="ARBA" id="ARBA00022989"/>
    </source>
</evidence>
<proteinExistence type="inferred from homology"/>
<name>A0AAN9LSA1_PHACN</name>
<evidence type="ECO:0000256" key="5">
    <source>
        <dbReference type="ARBA" id="ARBA00023136"/>
    </source>
</evidence>
<feature type="transmembrane region" description="Helical" evidence="7">
    <location>
        <begin position="101"/>
        <end position="128"/>
    </location>
</feature>
<dbReference type="Proteomes" id="UP001374584">
    <property type="component" value="Unassembled WGS sequence"/>
</dbReference>
<sequence length="256" mass="28218">MEVQGTYILIVDSCSPFRWMLEILWSINTARLSEDTLTLSVKHIPFVEIMERKAFIVCCVVGFLGLLAAATSFGAEATRIKGSQVHFVSINQCTYPRSPALALGLIAALALLVSQIIINVATGCVCCRRSSQIPDSNWKVALACFVFSWFTFVIAFLLLLTGAALNDQRGEESVYFGYYYCYVVKPGVFAGGAILSLASAAFGIVYYVSLTQKKNGIQYPYPNQGVIAMAQPQIPSQTSEDPVFVHEDTYVRRQFT</sequence>
<protein>
    <submittedName>
        <fullName evidence="8">Uncharacterized protein</fullName>
    </submittedName>
</protein>
<dbReference type="EMBL" id="JAYMYR010000009">
    <property type="protein sequence ID" value="KAK7341232.1"/>
    <property type="molecule type" value="Genomic_DNA"/>
</dbReference>
<keyword evidence="4 7" id="KW-1133">Transmembrane helix</keyword>
<reference evidence="8 9" key="1">
    <citation type="submission" date="2024-01" db="EMBL/GenBank/DDBJ databases">
        <title>The genomes of 5 underutilized Papilionoideae crops provide insights into root nodulation and disease resistanc.</title>
        <authorList>
            <person name="Jiang F."/>
        </authorList>
    </citation>
    <scope>NUCLEOTIDE SEQUENCE [LARGE SCALE GENOMIC DNA]</scope>
    <source>
        <strain evidence="8">JINMINGXINNONG_FW02</strain>
        <tissue evidence="8">Leaves</tissue>
    </source>
</reference>
<feature type="transmembrane region" description="Helical" evidence="7">
    <location>
        <begin position="140"/>
        <end position="166"/>
    </location>
</feature>
<comment type="similarity">
    <text evidence="6">Belongs to the DESIGUAL family.</text>
</comment>
<evidence type="ECO:0000313" key="9">
    <source>
        <dbReference type="Proteomes" id="UP001374584"/>
    </source>
</evidence>
<keyword evidence="9" id="KW-1185">Reference proteome</keyword>
<keyword evidence="2 7" id="KW-0812">Transmembrane</keyword>
<dbReference type="InterPro" id="IPR009606">
    <property type="entry name" value="DEAL/Modifying_wall_lignin1/2"/>
</dbReference>